<proteinExistence type="predicted"/>
<accession>A0A840WED4</accession>
<evidence type="ECO:0000313" key="1">
    <source>
        <dbReference type="EMBL" id="MBB5491371.1"/>
    </source>
</evidence>
<dbReference type="EMBL" id="JACHDO010000001">
    <property type="protein sequence ID" value="MBB5491371.1"/>
    <property type="molecule type" value="Genomic_DNA"/>
</dbReference>
<evidence type="ECO:0000313" key="2">
    <source>
        <dbReference type="Proteomes" id="UP000579647"/>
    </source>
</evidence>
<reference evidence="1 2" key="1">
    <citation type="submission" date="2020-08" db="EMBL/GenBank/DDBJ databases">
        <title>Sequencing the genomes of 1000 actinobacteria strains.</title>
        <authorList>
            <person name="Klenk H.-P."/>
        </authorList>
    </citation>
    <scope>NUCLEOTIDE SEQUENCE [LARGE SCALE GENOMIC DNA]</scope>
    <source>
        <strain evidence="1 2">DSM 44598</strain>
    </source>
</reference>
<name>A0A840WED4_9ACTN</name>
<keyword evidence="2" id="KW-1185">Reference proteome</keyword>
<comment type="caution">
    <text evidence="1">The sequence shown here is derived from an EMBL/GenBank/DDBJ whole genome shotgun (WGS) entry which is preliminary data.</text>
</comment>
<protein>
    <submittedName>
        <fullName evidence="1">Uncharacterized protein</fullName>
    </submittedName>
</protein>
<dbReference type="RefSeq" id="WP_184365072.1">
    <property type="nucleotide sequence ID" value="NZ_BAAAKM010000133.1"/>
</dbReference>
<organism evidence="1 2">
    <name type="scientific">Nocardiopsis metallicus</name>
    <dbReference type="NCBI Taxonomy" id="179819"/>
    <lineage>
        <taxon>Bacteria</taxon>
        <taxon>Bacillati</taxon>
        <taxon>Actinomycetota</taxon>
        <taxon>Actinomycetes</taxon>
        <taxon>Streptosporangiales</taxon>
        <taxon>Nocardiopsidaceae</taxon>
        <taxon>Nocardiopsis</taxon>
    </lineage>
</organism>
<sequence>MNRTGLTWLAGAAAVGIVAAVMTVALATSSIYMSTTHHPVRTGLPASLN</sequence>
<dbReference type="AlphaFoldDB" id="A0A840WED4"/>
<gene>
    <name evidence="1" type="ORF">HNR07_002508</name>
</gene>
<dbReference type="Proteomes" id="UP000579647">
    <property type="component" value="Unassembled WGS sequence"/>
</dbReference>